<organism evidence="2">
    <name type="scientific">Arundo donax</name>
    <name type="common">Giant reed</name>
    <name type="synonym">Donax arundinaceus</name>
    <dbReference type="NCBI Taxonomy" id="35708"/>
    <lineage>
        <taxon>Eukaryota</taxon>
        <taxon>Viridiplantae</taxon>
        <taxon>Streptophyta</taxon>
        <taxon>Embryophyta</taxon>
        <taxon>Tracheophyta</taxon>
        <taxon>Spermatophyta</taxon>
        <taxon>Magnoliopsida</taxon>
        <taxon>Liliopsida</taxon>
        <taxon>Poales</taxon>
        <taxon>Poaceae</taxon>
        <taxon>PACMAD clade</taxon>
        <taxon>Arundinoideae</taxon>
        <taxon>Arundineae</taxon>
        <taxon>Arundo</taxon>
    </lineage>
</organism>
<proteinExistence type="predicted"/>
<evidence type="ECO:0000256" key="1">
    <source>
        <dbReference type="SAM" id="SignalP"/>
    </source>
</evidence>
<accession>A0A0A8YBP4</accession>
<protein>
    <submittedName>
        <fullName evidence="2">Uncharacterized protein</fullName>
    </submittedName>
</protein>
<evidence type="ECO:0000313" key="2">
    <source>
        <dbReference type="EMBL" id="JAD20892.1"/>
    </source>
</evidence>
<reference evidence="2" key="2">
    <citation type="journal article" date="2015" name="Data Brief">
        <title>Shoot transcriptome of the giant reed, Arundo donax.</title>
        <authorList>
            <person name="Barrero R.A."/>
            <person name="Guerrero F.D."/>
            <person name="Moolhuijzen P."/>
            <person name="Goolsby J.A."/>
            <person name="Tidwell J."/>
            <person name="Bellgard S.E."/>
            <person name="Bellgard M.I."/>
        </authorList>
    </citation>
    <scope>NUCLEOTIDE SEQUENCE</scope>
    <source>
        <tissue evidence="2">Shoot tissue taken approximately 20 cm above the soil surface</tissue>
    </source>
</reference>
<keyword evidence="1" id="KW-0732">Signal</keyword>
<feature type="signal peptide" evidence="1">
    <location>
        <begin position="1"/>
        <end position="16"/>
    </location>
</feature>
<reference evidence="2" key="1">
    <citation type="submission" date="2014-09" db="EMBL/GenBank/DDBJ databases">
        <authorList>
            <person name="Magalhaes I.L.F."/>
            <person name="Oliveira U."/>
            <person name="Santos F.R."/>
            <person name="Vidigal T.H.D.A."/>
            <person name="Brescovit A.D."/>
            <person name="Santos A.J."/>
        </authorList>
    </citation>
    <scope>NUCLEOTIDE SEQUENCE</scope>
    <source>
        <tissue evidence="2">Shoot tissue taken approximately 20 cm above the soil surface</tissue>
    </source>
</reference>
<sequence length="38" mass="4506">MGFLCFRLLLLQNSSAQRTRNTRFFSAVISYLSRFFTI</sequence>
<dbReference type="AlphaFoldDB" id="A0A0A8YBP4"/>
<feature type="chain" id="PRO_5002043322" evidence="1">
    <location>
        <begin position="17"/>
        <end position="38"/>
    </location>
</feature>
<name>A0A0A8YBP4_ARUDO</name>
<dbReference type="EMBL" id="GBRH01277003">
    <property type="protein sequence ID" value="JAD20892.1"/>
    <property type="molecule type" value="Transcribed_RNA"/>
</dbReference>